<dbReference type="Proteomes" id="UP000183208">
    <property type="component" value="Unassembled WGS sequence"/>
</dbReference>
<dbReference type="OrthoDB" id="5297879at2"/>
<accession>A0A1H4RD89</accession>
<dbReference type="RefSeq" id="WP_083387691.1">
    <property type="nucleotide sequence ID" value="NZ_FNTI01000001.1"/>
</dbReference>
<dbReference type="GO" id="GO:0003677">
    <property type="term" value="F:DNA binding"/>
    <property type="evidence" value="ECO:0007669"/>
    <property type="project" value="UniProtKB-KW"/>
</dbReference>
<dbReference type="SUPFAM" id="SSF81273">
    <property type="entry name" value="H-NS histone-like proteins"/>
    <property type="match status" value="1"/>
</dbReference>
<dbReference type="Pfam" id="PF00816">
    <property type="entry name" value="Histone_HNS"/>
    <property type="match status" value="1"/>
</dbReference>
<evidence type="ECO:0000313" key="3">
    <source>
        <dbReference type="EMBL" id="SEC29819.1"/>
    </source>
</evidence>
<dbReference type="InterPro" id="IPR037150">
    <property type="entry name" value="H-NS_C_dom_sf"/>
</dbReference>
<dbReference type="SMART" id="SM00528">
    <property type="entry name" value="HNS"/>
    <property type="match status" value="1"/>
</dbReference>
<evidence type="ECO:0000256" key="1">
    <source>
        <dbReference type="SAM" id="MobiDB-lite"/>
    </source>
</evidence>
<dbReference type="Gene3D" id="4.10.430.10">
    <property type="entry name" value="Histone-like protein H-NS, C-terminal domain"/>
    <property type="match status" value="1"/>
</dbReference>
<sequence>MKQAYLKSLSTDRLWLLHESIAAKLAQKLAAETQMLELRLNALRKAHPEQSTPAPERRPYPPVIPKFRNPKEPTQTWAGRGKRPRWLSTQLKSGKRIEDFRIRPSKAAA</sequence>
<name>A0A1H4RD89_9BRAD</name>
<dbReference type="EMBL" id="FNTI01000001">
    <property type="protein sequence ID" value="SEC29819.1"/>
    <property type="molecule type" value="Genomic_DNA"/>
</dbReference>
<proteinExistence type="predicted"/>
<evidence type="ECO:0000313" key="4">
    <source>
        <dbReference type="Proteomes" id="UP000183208"/>
    </source>
</evidence>
<dbReference type="AlphaFoldDB" id="A0A1H4RD89"/>
<dbReference type="InterPro" id="IPR027444">
    <property type="entry name" value="H-NS_C_dom"/>
</dbReference>
<protein>
    <submittedName>
        <fullName evidence="3">DNA-binding protein H-NS</fullName>
    </submittedName>
</protein>
<reference evidence="3 4" key="1">
    <citation type="submission" date="2016-10" db="EMBL/GenBank/DDBJ databases">
        <authorList>
            <person name="de Groot N.N."/>
        </authorList>
    </citation>
    <scope>NUCLEOTIDE SEQUENCE [LARGE SCALE GENOMIC DNA]</scope>
    <source>
        <strain evidence="3 4">GAS522</strain>
    </source>
</reference>
<gene>
    <name evidence="3" type="ORF">SAMN05444171_1085</name>
</gene>
<organism evidence="3 4">
    <name type="scientific">Bradyrhizobium lablabi</name>
    <dbReference type="NCBI Taxonomy" id="722472"/>
    <lineage>
        <taxon>Bacteria</taxon>
        <taxon>Pseudomonadati</taxon>
        <taxon>Pseudomonadota</taxon>
        <taxon>Alphaproteobacteria</taxon>
        <taxon>Hyphomicrobiales</taxon>
        <taxon>Nitrobacteraceae</taxon>
        <taxon>Bradyrhizobium</taxon>
    </lineage>
</organism>
<evidence type="ECO:0000259" key="2">
    <source>
        <dbReference type="SMART" id="SM00528"/>
    </source>
</evidence>
<feature type="region of interest" description="Disordered" evidence="1">
    <location>
        <begin position="46"/>
        <end position="84"/>
    </location>
</feature>
<keyword evidence="3" id="KW-0238">DNA-binding</keyword>
<feature type="domain" description="DNA-binding protein H-NS-like C-terminal" evidence="2">
    <location>
        <begin position="57"/>
        <end position="102"/>
    </location>
</feature>